<dbReference type="PROSITE" id="PS50043">
    <property type="entry name" value="HTH_LUXR_2"/>
    <property type="match status" value="1"/>
</dbReference>
<proteinExistence type="predicted"/>
<gene>
    <name evidence="5" type="ORF">SAMN06295879_3709</name>
</gene>
<name>A0A1T4YNG8_9MICO</name>
<dbReference type="InterPro" id="IPR039420">
    <property type="entry name" value="WalR-like"/>
</dbReference>
<dbReference type="RefSeq" id="WP_078715581.1">
    <property type="nucleotide sequence ID" value="NZ_FUYG01000015.1"/>
</dbReference>
<reference evidence="6" key="1">
    <citation type="submission" date="2017-02" db="EMBL/GenBank/DDBJ databases">
        <authorList>
            <person name="Varghese N."/>
            <person name="Submissions S."/>
        </authorList>
    </citation>
    <scope>NUCLEOTIDE SEQUENCE [LARGE SCALE GENOMIC DNA]</scope>
    <source>
        <strain evidence="6">VKM Ac-2052</strain>
    </source>
</reference>
<evidence type="ECO:0000313" key="5">
    <source>
        <dbReference type="EMBL" id="SKB03306.1"/>
    </source>
</evidence>
<organism evidence="5 6">
    <name type="scientific">Agreia bicolorata</name>
    <dbReference type="NCBI Taxonomy" id="110935"/>
    <lineage>
        <taxon>Bacteria</taxon>
        <taxon>Bacillati</taxon>
        <taxon>Actinomycetota</taxon>
        <taxon>Actinomycetes</taxon>
        <taxon>Micrococcales</taxon>
        <taxon>Microbacteriaceae</taxon>
        <taxon>Agreia</taxon>
    </lineage>
</organism>
<dbReference type="Pfam" id="PF00196">
    <property type="entry name" value="GerE"/>
    <property type="match status" value="1"/>
</dbReference>
<keyword evidence="3" id="KW-0804">Transcription</keyword>
<dbReference type="GO" id="GO:0006355">
    <property type="term" value="P:regulation of DNA-templated transcription"/>
    <property type="evidence" value="ECO:0007669"/>
    <property type="project" value="InterPro"/>
</dbReference>
<dbReference type="PANTHER" id="PTHR43214:SF24">
    <property type="entry name" value="TRANSCRIPTIONAL REGULATORY PROTEIN NARL-RELATED"/>
    <property type="match status" value="1"/>
</dbReference>
<dbReference type="AlphaFoldDB" id="A0A1T4YNG8"/>
<dbReference type="SUPFAM" id="SSF46894">
    <property type="entry name" value="C-terminal effector domain of the bipartite response regulators"/>
    <property type="match status" value="1"/>
</dbReference>
<dbReference type="Proteomes" id="UP000189735">
    <property type="component" value="Unassembled WGS sequence"/>
</dbReference>
<dbReference type="InterPro" id="IPR036388">
    <property type="entry name" value="WH-like_DNA-bd_sf"/>
</dbReference>
<accession>A0A1T4YNG8</accession>
<dbReference type="SMART" id="SM00421">
    <property type="entry name" value="HTH_LUXR"/>
    <property type="match status" value="1"/>
</dbReference>
<dbReference type="GO" id="GO:0003677">
    <property type="term" value="F:DNA binding"/>
    <property type="evidence" value="ECO:0007669"/>
    <property type="project" value="UniProtKB-KW"/>
</dbReference>
<dbReference type="EMBL" id="FUYG01000015">
    <property type="protein sequence ID" value="SKB03306.1"/>
    <property type="molecule type" value="Genomic_DNA"/>
</dbReference>
<dbReference type="Gene3D" id="1.10.10.10">
    <property type="entry name" value="Winged helix-like DNA-binding domain superfamily/Winged helix DNA-binding domain"/>
    <property type="match status" value="1"/>
</dbReference>
<keyword evidence="2" id="KW-0238">DNA-binding</keyword>
<feature type="domain" description="HTH luxR-type" evidence="4">
    <location>
        <begin position="459"/>
        <end position="524"/>
    </location>
</feature>
<evidence type="ECO:0000313" key="6">
    <source>
        <dbReference type="Proteomes" id="UP000189735"/>
    </source>
</evidence>
<dbReference type="InterPro" id="IPR016032">
    <property type="entry name" value="Sig_transdc_resp-reg_C-effctor"/>
</dbReference>
<dbReference type="InterPro" id="IPR000792">
    <property type="entry name" value="Tscrpt_reg_LuxR_C"/>
</dbReference>
<evidence type="ECO:0000256" key="1">
    <source>
        <dbReference type="ARBA" id="ARBA00023015"/>
    </source>
</evidence>
<protein>
    <submittedName>
        <fullName evidence="5">Regulatory protein, luxR family</fullName>
    </submittedName>
</protein>
<sequence length="526" mass="57159">MTKSFGGVENALSSDGMVSGGYLSPEALPQAVAALTAEQGWRAGLELETAHWDRFVDTHPEVLLASISSLPGEAFVSMPSLLIGVNYLKHLIAGGDPSSFHDFAHDVTGRTPQEREALDRLIGSAGRTAGHRTQGQLAESVRSAAEARRLLDELPPRHKPVIEMTLPHLLFQWGRSFDLADAGGAREYEESWELANLTSQPLIARRAAASLAWMHADQGRLDTAERWIARAIGVSVEGQRYDAPLHLAQALVSADRLDYSTAAAHLLRLTDAPVGEYWAAEIWLRSWIARSPDDGAKVVRAIDEQLRARPEGLLTGGSNGRYLGSALERVATLRDRGMPRNSATMTLTAADHLVLAHVAYREGRMHEVLLEGGRALEADSAPRLQAIGLLLTAAARLSLDRNDAAVIAFASAHEAIESERLYSAYTTISRDQLVQLADLAGTDLPSQLSGLDNDPISRSSVILAQLSRRERQVLIELASNRSLPEIAEALFVSHNTVKTTASRLYRKLEVHSRKAAADIAHRLGIV</sequence>
<dbReference type="PRINTS" id="PR00038">
    <property type="entry name" value="HTHLUXR"/>
</dbReference>
<keyword evidence="1" id="KW-0805">Transcription regulation</keyword>
<evidence type="ECO:0000256" key="3">
    <source>
        <dbReference type="ARBA" id="ARBA00023163"/>
    </source>
</evidence>
<evidence type="ECO:0000259" key="4">
    <source>
        <dbReference type="PROSITE" id="PS50043"/>
    </source>
</evidence>
<dbReference type="PANTHER" id="PTHR43214">
    <property type="entry name" value="TWO-COMPONENT RESPONSE REGULATOR"/>
    <property type="match status" value="1"/>
</dbReference>
<dbReference type="CDD" id="cd06170">
    <property type="entry name" value="LuxR_C_like"/>
    <property type="match status" value="1"/>
</dbReference>
<evidence type="ECO:0000256" key="2">
    <source>
        <dbReference type="ARBA" id="ARBA00023125"/>
    </source>
</evidence>